<dbReference type="Pfam" id="PF00080">
    <property type="entry name" value="Sod_Cu"/>
    <property type="match status" value="1"/>
</dbReference>
<dbReference type="PANTHER" id="PTHR10003">
    <property type="entry name" value="SUPEROXIDE DISMUTASE CU-ZN -RELATED"/>
    <property type="match status" value="1"/>
</dbReference>
<name>A0A2G5BKZ8_COERN</name>
<evidence type="ECO:0000313" key="3">
    <source>
        <dbReference type="Proteomes" id="UP000242474"/>
    </source>
</evidence>
<dbReference type="Gene3D" id="2.60.40.200">
    <property type="entry name" value="Superoxide dismutase, copper/zinc binding domain"/>
    <property type="match status" value="1"/>
</dbReference>
<dbReference type="STRING" id="763665.A0A2G5BKZ8"/>
<evidence type="ECO:0000313" key="2">
    <source>
        <dbReference type="EMBL" id="PIA19437.1"/>
    </source>
</evidence>
<dbReference type="AlphaFoldDB" id="A0A2G5BKZ8"/>
<dbReference type="SUPFAM" id="SSF49329">
    <property type="entry name" value="Cu,Zn superoxide dismutase-like"/>
    <property type="match status" value="1"/>
</dbReference>
<dbReference type="GO" id="GO:0006801">
    <property type="term" value="P:superoxide metabolic process"/>
    <property type="evidence" value="ECO:0007669"/>
    <property type="project" value="InterPro"/>
</dbReference>
<keyword evidence="3" id="KW-1185">Reference proteome</keyword>
<feature type="domain" description="Superoxide dismutase copper/zinc binding" evidence="1">
    <location>
        <begin position="165"/>
        <end position="289"/>
    </location>
</feature>
<organism evidence="2 3">
    <name type="scientific">Coemansia reversa (strain ATCC 12441 / NRRL 1564)</name>
    <dbReference type="NCBI Taxonomy" id="763665"/>
    <lineage>
        <taxon>Eukaryota</taxon>
        <taxon>Fungi</taxon>
        <taxon>Fungi incertae sedis</taxon>
        <taxon>Zoopagomycota</taxon>
        <taxon>Kickxellomycotina</taxon>
        <taxon>Kickxellomycetes</taxon>
        <taxon>Kickxellales</taxon>
        <taxon>Kickxellaceae</taxon>
        <taxon>Coemansia</taxon>
    </lineage>
</organism>
<accession>A0A2G5BKZ8</accession>
<evidence type="ECO:0000259" key="1">
    <source>
        <dbReference type="Pfam" id="PF00080"/>
    </source>
</evidence>
<dbReference type="InterPro" id="IPR024134">
    <property type="entry name" value="SOD_Cu/Zn_/chaperone"/>
</dbReference>
<dbReference type="InterPro" id="IPR036423">
    <property type="entry name" value="SOD-like_Cu/Zn_dom_sf"/>
</dbReference>
<gene>
    <name evidence="2" type="ORF">COEREDRAFT_13386</name>
</gene>
<proteinExistence type="predicted"/>
<dbReference type="InterPro" id="IPR001424">
    <property type="entry name" value="SOD_Cu_Zn_dom"/>
</dbReference>
<dbReference type="Proteomes" id="UP000242474">
    <property type="component" value="Unassembled WGS sequence"/>
</dbReference>
<dbReference type="GO" id="GO:0005507">
    <property type="term" value="F:copper ion binding"/>
    <property type="evidence" value="ECO:0007669"/>
    <property type="project" value="InterPro"/>
</dbReference>
<dbReference type="OrthoDB" id="159229at2759"/>
<reference evidence="2 3" key="1">
    <citation type="journal article" date="2015" name="Genome Biol. Evol.">
        <title>Phylogenomic analyses indicate that early fungi evolved digesting cell walls of algal ancestors of land plants.</title>
        <authorList>
            <person name="Chang Y."/>
            <person name="Wang S."/>
            <person name="Sekimoto S."/>
            <person name="Aerts A.L."/>
            <person name="Choi C."/>
            <person name="Clum A."/>
            <person name="LaButti K.M."/>
            <person name="Lindquist E.A."/>
            <person name="Yee Ngan C."/>
            <person name="Ohm R.A."/>
            <person name="Salamov A.A."/>
            <person name="Grigoriev I.V."/>
            <person name="Spatafora J.W."/>
            <person name="Berbee M.L."/>
        </authorList>
    </citation>
    <scope>NUCLEOTIDE SEQUENCE [LARGE SCALE GENOMIC DNA]</scope>
    <source>
        <strain evidence="2 3">NRRL 1564</strain>
    </source>
</reference>
<dbReference type="EMBL" id="KZ303487">
    <property type="protein sequence ID" value="PIA19437.1"/>
    <property type="molecule type" value="Genomic_DNA"/>
</dbReference>
<sequence>MISAPTIQPPLQLQSGGEGSYRCQQRTLRRAKVRRISEFSGSPGLLRNMCMSIDRNMLPTGRMLQVEKSDLLLRWLKQTRPLHQSLRMSPRHDGLQHFAKTAEWWTCSCVRVPVEPLQGMSYAFADTRALAIASTVSSQELIGREADADDVVLAVAKPSGDKIEATFKFTKTADGKGLQLSINATGLDKGAEYPFHVHVDPVPKDGNCTATGGHLDPYGVKAAAGDKYKCSKTNILKTCELGDLAGIFGNMVGDDKGNASGDFVATELAFGTKNTILDHSIVIHNSDGDRVACANIDAFVLDEKNTDELVEAAGAQKSEDGDDTGDASSVVAKASGLLVSLVVAALI</sequence>
<protein>
    <submittedName>
        <fullName evidence="2">Cu,Zn superoxide dismutase-like protein</fullName>
    </submittedName>
</protein>